<dbReference type="InterPro" id="IPR044788">
    <property type="entry name" value="X8_dom_prot"/>
</dbReference>
<dbReference type="EMBL" id="PJQY01000231">
    <property type="protein sequence ID" value="PQQ15336.1"/>
    <property type="molecule type" value="Genomic_DNA"/>
</dbReference>
<keyword evidence="5" id="KW-0808">Transferase</keyword>
<keyword evidence="6" id="KW-1185">Reference proteome</keyword>
<dbReference type="SMART" id="SM00768">
    <property type="entry name" value="X8"/>
    <property type="match status" value="1"/>
</dbReference>
<dbReference type="GO" id="GO:0009506">
    <property type="term" value="C:plasmodesma"/>
    <property type="evidence" value="ECO:0007669"/>
    <property type="project" value="UniProtKB-ARBA"/>
</dbReference>
<reference evidence="5 6" key="1">
    <citation type="submission" date="2018-02" db="EMBL/GenBank/DDBJ databases">
        <title>Draft genome of wild Prunus yedoensis var. nudiflora.</title>
        <authorList>
            <person name="Baek S."/>
            <person name="Kim J.-H."/>
            <person name="Choi K."/>
            <person name="Kim G.-B."/>
            <person name="Cho A."/>
            <person name="Jang H."/>
            <person name="Shin C.-H."/>
            <person name="Yu H.-J."/>
            <person name="Mun J.-H."/>
        </authorList>
    </citation>
    <scope>NUCLEOTIDE SEQUENCE [LARGE SCALE GENOMIC DNA]</scope>
    <source>
        <strain evidence="6">cv. Jeju island</strain>
        <tissue evidence="5">Leaf</tissue>
    </source>
</reference>
<dbReference type="PANTHER" id="PTHR31044:SF28">
    <property type="entry name" value="CARBOHYDRATE-BINDING X8 DOMAIN SUPERFAMILY PROTEIN"/>
    <property type="match status" value="1"/>
</dbReference>
<comment type="subcellular location">
    <subcellularLocation>
        <location evidence="1">Cell membrane</location>
        <topology evidence="1">Lipid-anchor</topology>
        <topology evidence="1">GPI-anchor</topology>
    </subcellularLocation>
</comment>
<sequence>MNYACGSGADCGPILPSGPCFEPNSLFAHASFAFNSFWQRTKVAGGTCEFGGTGMLVTVDPSYDGCRFDYY</sequence>
<keyword evidence="3" id="KW-0732">Signal</keyword>
<gene>
    <name evidence="5" type="ORF">Pyn_40705</name>
</gene>
<keyword evidence="2" id="KW-0325">Glycoprotein</keyword>
<dbReference type="InterPro" id="IPR012946">
    <property type="entry name" value="X8"/>
</dbReference>
<dbReference type="Proteomes" id="UP000250321">
    <property type="component" value="Unassembled WGS sequence"/>
</dbReference>
<evidence type="ECO:0000313" key="5">
    <source>
        <dbReference type="EMBL" id="PQQ15336.1"/>
    </source>
</evidence>
<keyword evidence="2" id="KW-0449">Lipoprotein</keyword>
<name>A0A315ALZ0_PRUYE</name>
<protein>
    <submittedName>
        <fullName evidence="5">Proline-rich receptor-like protein kinase PERK2</fullName>
    </submittedName>
</protein>
<evidence type="ECO:0000256" key="1">
    <source>
        <dbReference type="ARBA" id="ARBA00004609"/>
    </source>
</evidence>
<dbReference type="AlphaFoldDB" id="A0A315ALZ0"/>
<accession>A0A315ALZ0</accession>
<evidence type="ECO:0000256" key="2">
    <source>
        <dbReference type="ARBA" id="ARBA00022622"/>
    </source>
</evidence>
<keyword evidence="2" id="KW-0336">GPI-anchor</keyword>
<organism evidence="5 6">
    <name type="scientific">Prunus yedoensis var. nudiflora</name>
    <dbReference type="NCBI Taxonomy" id="2094558"/>
    <lineage>
        <taxon>Eukaryota</taxon>
        <taxon>Viridiplantae</taxon>
        <taxon>Streptophyta</taxon>
        <taxon>Embryophyta</taxon>
        <taxon>Tracheophyta</taxon>
        <taxon>Spermatophyta</taxon>
        <taxon>Magnoliopsida</taxon>
        <taxon>eudicotyledons</taxon>
        <taxon>Gunneridae</taxon>
        <taxon>Pentapetalae</taxon>
        <taxon>rosids</taxon>
        <taxon>fabids</taxon>
        <taxon>Rosales</taxon>
        <taxon>Rosaceae</taxon>
        <taxon>Amygdaloideae</taxon>
        <taxon>Amygdaleae</taxon>
        <taxon>Prunus</taxon>
    </lineage>
</organism>
<keyword evidence="2" id="KW-0472">Membrane</keyword>
<evidence type="ECO:0000313" key="6">
    <source>
        <dbReference type="Proteomes" id="UP000250321"/>
    </source>
</evidence>
<dbReference type="OrthoDB" id="2019109at2759"/>
<proteinExistence type="predicted"/>
<dbReference type="GO" id="GO:0098552">
    <property type="term" value="C:side of membrane"/>
    <property type="evidence" value="ECO:0007669"/>
    <property type="project" value="UniProtKB-KW"/>
</dbReference>
<dbReference type="GO" id="GO:0016301">
    <property type="term" value="F:kinase activity"/>
    <property type="evidence" value="ECO:0007669"/>
    <property type="project" value="UniProtKB-KW"/>
</dbReference>
<dbReference type="Pfam" id="PF07983">
    <property type="entry name" value="X8"/>
    <property type="match status" value="1"/>
</dbReference>
<evidence type="ECO:0000256" key="3">
    <source>
        <dbReference type="ARBA" id="ARBA00022729"/>
    </source>
</evidence>
<dbReference type="PANTHER" id="PTHR31044">
    <property type="entry name" value="BETA-1,3 GLUCANASE"/>
    <property type="match status" value="1"/>
</dbReference>
<dbReference type="STRING" id="2094558.A0A315ALZ0"/>
<feature type="domain" description="X8" evidence="4">
    <location>
        <begin position="1"/>
        <end position="68"/>
    </location>
</feature>
<keyword evidence="5" id="KW-0418">Kinase</keyword>
<keyword evidence="5" id="KW-0675">Receptor</keyword>
<evidence type="ECO:0000259" key="4">
    <source>
        <dbReference type="SMART" id="SM00768"/>
    </source>
</evidence>
<comment type="caution">
    <text evidence="5">The sequence shown here is derived from an EMBL/GenBank/DDBJ whole genome shotgun (WGS) entry which is preliminary data.</text>
</comment>
<dbReference type="GO" id="GO:0005886">
    <property type="term" value="C:plasma membrane"/>
    <property type="evidence" value="ECO:0007669"/>
    <property type="project" value="UniProtKB-SubCell"/>
</dbReference>